<gene>
    <name evidence="1" type="ORF">QJT81_08295</name>
</gene>
<protein>
    <recommendedName>
        <fullName evidence="2">Cellulose-binding protein</fullName>
    </recommendedName>
</protein>
<dbReference type="EMBL" id="CP124756">
    <property type="protein sequence ID" value="WGZ95967.1"/>
    <property type="molecule type" value="Genomic_DNA"/>
</dbReference>
<organism evidence="1">
    <name type="scientific">Candidatus Thiothrix putei</name>
    <dbReference type="NCBI Taxonomy" id="3080811"/>
    <lineage>
        <taxon>Bacteria</taxon>
        <taxon>Pseudomonadati</taxon>
        <taxon>Pseudomonadota</taxon>
        <taxon>Gammaproteobacteria</taxon>
        <taxon>Thiotrichales</taxon>
        <taxon>Thiotrichaceae</taxon>
        <taxon>Thiothrix</taxon>
    </lineage>
</organism>
<evidence type="ECO:0000313" key="1">
    <source>
        <dbReference type="EMBL" id="WGZ95967.1"/>
    </source>
</evidence>
<evidence type="ECO:0008006" key="2">
    <source>
        <dbReference type="Google" id="ProtNLM"/>
    </source>
</evidence>
<name>A0AA95HEI8_9GAMM</name>
<reference evidence="1" key="2">
    <citation type="submission" date="2023-04" db="EMBL/GenBank/DDBJ databases">
        <authorList>
            <person name="Beletskiy A.V."/>
            <person name="Mardanov A.V."/>
            <person name="Ravin N.V."/>
        </authorList>
    </citation>
    <scope>NUCLEOTIDE SEQUENCE</scope>
    <source>
        <strain evidence="1">GKL-02</strain>
    </source>
</reference>
<dbReference type="KEGG" id="tput:QJT81_08295"/>
<sequence>MLDFVANGKSQAIIDEKDLNMLAKLTRLVIMGGVLSLGVTGCGTTTGGKATTTGSTSLSAAKGAFSTNNSASPLGMNTNEILESDASMPFIDLMRAAMPFQEASPWLTKGNVVYDTNGWPANLNGGQAGTRFLSNLPAAVIPEGTYTVLYDGEGEIQYLNDATLLERKPGYDSITLAAGDDGILNASLLITRSNPQNYVRNIRILPPGGICASNPFQRVASAAACGDFKSFVEHSGSIIFNPDFMAFMKDFRSIRFMNMSGVTRSDERAWSDRNQLSKATWGGKEATRGAPLEIQVELANRLNADPWFTLPHEADDNYVREFASYVKQHLNSNLKPHIEYSNEAWNTIFTQANYMIDKGMRLGLDSNAQRAGHRYYSQRSVEIFKIWESVYGGSERLVRILAGWTVNDKLTETVLSHQDAYKHADAFAIGPYVFGGHAEIRNVRTVDEAFDLINNPIYRHSLDKEMGYVRMQKAIADKYGLRLVAYEAGQGLADFKTKSDDEFPNPVLFAANRDPRMRGVYDRLLNAWKAEGGTLFMHYTAPRTFTKHGPWGTKEYITQPTSQAPKYQALLDFIRSTPCWWDGCKR</sequence>
<accession>A0AA95HEI8</accession>
<dbReference type="AlphaFoldDB" id="A0AA95HEI8"/>
<reference evidence="1" key="1">
    <citation type="journal article" date="2023" name="Int. J. Mol. Sci.">
        <title>Metagenomics Revealed a New Genus 'Candidatus Thiocaldithrix dubininis' gen. nov., sp. nov. and a New Species 'Candidatus Thiothrix putei' sp. nov. in the Family Thiotrichaceae, Some Members of Which Have Traits of Both Na+- and H+-Motive Energetics.</title>
        <authorList>
            <person name="Ravin N.V."/>
            <person name="Muntyan M.S."/>
            <person name="Smolyakov D.D."/>
            <person name="Rudenko T.S."/>
            <person name="Beletsky A.V."/>
            <person name="Mardanov A.V."/>
            <person name="Grabovich M.Y."/>
        </authorList>
    </citation>
    <scope>NUCLEOTIDE SEQUENCE</scope>
    <source>
        <strain evidence="1">GKL-02</strain>
    </source>
</reference>
<dbReference type="Proteomes" id="UP001301326">
    <property type="component" value="Chromosome"/>
</dbReference>
<proteinExistence type="predicted"/>